<reference evidence="3 4" key="1">
    <citation type="submission" date="2016-10" db="EMBL/GenBank/DDBJ databases">
        <authorList>
            <person name="de Groot N.N."/>
        </authorList>
    </citation>
    <scope>NUCLEOTIDE SEQUENCE [LARGE SCALE GENOMIC DNA]</scope>
    <source>
        <strain evidence="3 4">Nm146</strain>
    </source>
</reference>
<name>A0A1I4N406_9PROT</name>
<feature type="domain" description="VanZ-like" evidence="2">
    <location>
        <begin position="48"/>
        <end position="128"/>
    </location>
</feature>
<dbReference type="InterPro" id="IPR006976">
    <property type="entry name" value="VanZ-like"/>
</dbReference>
<feature type="transmembrane region" description="Helical" evidence="1">
    <location>
        <begin position="10"/>
        <end position="28"/>
    </location>
</feature>
<evidence type="ECO:0000259" key="2">
    <source>
        <dbReference type="Pfam" id="PF04892"/>
    </source>
</evidence>
<evidence type="ECO:0000256" key="1">
    <source>
        <dbReference type="SAM" id="Phobius"/>
    </source>
</evidence>
<feature type="transmembrane region" description="Helical" evidence="1">
    <location>
        <begin position="107"/>
        <end position="128"/>
    </location>
</feature>
<keyword evidence="1" id="KW-1133">Transmembrane helix</keyword>
<sequence>MRTDTESSKLILPFAWPLGVMIGLYAISSIPGEPPDDPTIIHAVFSWFTPTVHNLLHIPAYAALAWTLCRCLQPYFYGWIGLLLAVMIAGAYGALLEWHQIAIPGRYASFTDVVLNFTGAAIGAGFAWRRALTFPSL</sequence>
<dbReference type="Proteomes" id="UP000199561">
    <property type="component" value="Unassembled WGS sequence"/>
</dbReference>
<keyword evidence="4" id="KW-1185">Reference proteome</keyword>
<organism evidence="3 4">
    <name type="scientific">Nitrosomonas nitrosa</name>
    <dbReference type="NCBI Taxonomy" id="52442"/>
    <lineage>
        <taxon>Bacteria</taxon>
        <taxon>Pseudomonadati</taxon>
        <taxon>Pseudomonadota</taxon>
        <taxon>Betaproteobacteria</taxon>
        <taxon>Nitrosomonadales</taxon>
        <taxon>Nitrosomonadaceae</taxon>
        <taxon>Nitrosomonas</taxon>
    </lineage>
</organism>
<evidence type="ECO:0000313" key="3">
    <source>
        <dbReference type="EMBL" id="SFM10272.1"/>
    </source>
</evidence>
<evidence type="ECO:0000313" key="4">
    <source>
        <dbReference type="Proteomes" id="UP000199561"/>
    </source>
</evidence>
<keyword evidence="1" id="KW-0812">Transmembrane</keyword>
<dbReference type="NCBIfam" id="NF037970">
    <property type="entry name" value="vanZ_1"/>
    <property type="match status" value="1"/>
</dbReference>
<dbReference type="RefSeq" id="WP_090666963.1">
    <property type="nucleotide sequence ID" value="NZ_FOUF01000006.1"/>
</dbReference>
<feature type="transmembrane region" description="Helical" evidence="1">
    <location>
        <begin position="76"/>
        <end position="95"/>
    </location>
</feature>
<dbReference type="Pfam" id="PF04892">
    <property type="entry name" value="VanZ"/>
    <property type="match status" value="1"/>
</dbReference>
<protein>
    <submittedName>
        <fullName evidence="3">VanZ like family protein</fullName>
    </submittedName>
</protein>
<accession>A0A1I4N406</accession>
<gene>
    <name evidence="3" type="ORF">SAMN05421880_10691</name>
</gene>
<dbReference type="AlphaFoldDB" id="A0A1I4N406"/>
<dbReference type="EMBL" id="FOUF01000006">
    <property type="protein sequence ID" value="SFM10272.1"/>
    <property type="molecule type" value="Genomic_DNA"/>
</dbReference>
<proteinExistence type="predicted"/>
<keyword evidence="1" id="KW-0472">Membrane</keyword>
<dbReference type="STRING" id="52442.SAMN05421880_10691"/>
<feature type="transmembrane region" description="Helical" evidence="1">
    <location>
        <begin position="40"/>
        <end position="64"/>
    </location>
</feature>